<dbReference type="InterPro" id="IPR004358">
    <property type="entry name" value="Sig_transdc_His_kin-like_C"/>
</dbReference>
<sequence length="451" mass="46745">MASLPIQPPITARVDNAGRLVAADAPLLALQQQAGAKLGSTLMVPQLAGLAHLAARLGVGITRPVMAASDEEDLDLLVRAEPDGDGVTLSVERWSARPPARSRWLASSRSGEEAEAHARAAAEDLLTDPSLRVIGISPGLERRLGSAAADLIGQPLARLVRPVEDANGDLPLLEALTGRTPFTAHAAKLRPYDLAVLLDGTPRSDDGQFLGYAIRVRLGDAAPPEMKSALPPLDDLLREPLATIIGQAEEIASRSQGPLKNDYAGYGTDIATAARHLLGLLSALGGSEQKAGDGSVSGEIVDLAELVLDAAGLVQAEASTRGVLLDVGGEGSLEVRGQSRAITQILLNLIGNAVRFSPEGGTVAIILERGAKAAVTVSDQGPGVAPADRTRIFERFEQGAESRGGTAGLGLAISRRLARDMGGEVELLDPSGDGAAFRLTVPLAQRDPTST</sequence>
<keyword evidence="3" id="KW-0808">Transferase</keyword>
<dbReference type="Gene3D" id="3.30.565.10">
    <property type="entry name" value="Histidine kinase-like ATPase, C-terminal domain"/>
    <property type="match status" value="1"/>
</dbReference>
<dbReference type="InterPro" id="IPR050736">
    <property type="entry name" value="Sensor_HK_Regulatory"/>
</dbReference>
<evidence type="ECO:0000313" key="7">
    <source>
        <dbReference type="EMBL" id="WWM71425.1"/>
    </source>
</evidence>
<dbReference type="PRINTS" id="PR00344">
    <property type="entry name" value="BCTRLSENSOR"/>
</dbReference>
<evidence type="ECO:0000256" key="5">
    <source>
        <dbReference type="ARBA" id="ARBA00023012"/>
    </source>
</evidence>
<evidence type="ECO:0000256" key="1">
    <source>
        <dbReference type="ARBA" id="ARBA00000085"/>
    </source>
</evidence>
<dbReference type="InterPro" id="IPR003594">
    <property type="entry name" value="HATPase_dom"/>
</dbReference>
<evidence type="ECO:0000256" key="3">
    <source>
        <dbReference type="ARBA" id="ARBA00022679"/>
    </source>
</evidence>
<dbReference type="PANTHER" id="PTHR43711">
    <property type="entry name" value="TWO-COMPONENT HISTIDINE KINASE"/>
    <property type="match status" value="1"/>
</dbReference>
<accession>A0ABZ2G370</accession>
<dbReference type="SMART" id="SM00387">
    <property type="entry name" value="HATPase_c"/>
    <property type="match status" value="1"/>
</dbReference>
<comment type="catalytic activity">
    <reaction evidence="1">
        <text>ATP + protein L-histidine = ADP + protein N-phospho-L-histidine.</text>
        <dbReference type="EC" id="2.7.13.3"/>
    </reaction>
</comment>
<dbReference type="CDD" id="cd00075">
    <property type="entry name" value="HATPase"/>
    <property type="match status" value="1"/>
</dbReference>
<dbReference type="RefSeq" id="WP_338504838.1">
    <property type="nucleotide sequence ID" value="NZ_CP145607.1"/>
</dbReference>
<dbReference type="GO" id="GO:0016301">
    <property type="term" value="F:kinase activity"/>
    <property type="evidence" value="ECO:0007669"/>
    <property type="project" value="UniProtKB-KW"/>
</dbReference>
<evidence type="ECO:0000259" key="6">
    <source>
        <dbReference type="PROSITE" id="PS50109"/>
    </source>
</evidence>
<dbReference type="PROSITE" id="PS50109">
    <property type="entry name" value="HIS_KIN"/>
    <property type="match status" value="1"/>
</dbReference>
<dbReference type="SUPFAM" id="SSF55874">
    <property type="entry name" value="ATPase domain of HSP90 chaperone/DNA topoisomerase II/histidine kinase"/>
    <property type="match status" value="1"/>
</dbReference>
<evidence type="ECO:0000256" key="2">
    <source>
        <dbReference type="ARBA" id="ARBA00012438"/>
    </source>
</evidence>
<dbReference type="InterPro" id="IPR036890">
    <property type="entry name" value="HATPase_C_sf"/>
</dbReference>
<dbReference type="SUPFAM" id="SSF55785">
    <property type="entry name" value="PYP-like sensor domain (PAS domain)"/>
    <property type="match status" value="1"/>
</dbReference>
<dbReference type="InterPro" id="IPR005467">
    <property type="entry name" value="His_kinase_dom"/>
</dbReference>
<reference evidence="7 8" key="1">
    <citation type="submission" date="2024-02" db="EMBL/GenBank/DDBJ databases">
        <title>Full genome sequence of Sphingomonas kaistensis.</title>
        <authorList>
            <person name="Poletto B.L."/>
            <person name="Silva G."/>
            <person name="Galante D."/>
            <person name="Campos K.R."/>
            <person name="Santos M.B.N."/>
            <person name="Sacchi C.T."/>
        </authorList>
    </citation>
    <scope>NUCLEOTIDE SEQUENCE [LARGE SCALE GENOMIC DNA]</scope>
    <source>
        <strain evidence="7 8">MA4R</strain>
    </source>
</reference>
<name>A0ABZ2G370_9SPHN</name>
<keyword evidence="8" id="KW-1185">Reference proteome</keyword>
<organism evidence="7 8">
    <name type="scientific">Sphingomonas kaistensis</name>
    <dbReference type="NCBI Taxonomy" id="298708"/>
    <lineage>
        <taxon>Bacteria</taxon>
        <taxon>Pseudomonadati</taxon>
        <taxon>Pseudomonadota</taxon>
        <taxon>Alphaproteobacteria</taxon>
        <taxon>Sphingomonadales</taxon>
        <taxon>Sphingomonadaceae</taxon>
        <taxon>Sphingomonas</taxon>
    </lineage>
</organism>
<dbReference type="EC" id="2.7.13.3" evidence="2"/>
<gene>
    <name evidence="7" type="ORF">V6R86_12280</name>
</gene>
<dbReference type="Proteomes" id="UP001382935">
    <property type="component" value="Chromosome"/>
</dbReference>
<evidence type="ECO:0000256" key="4">
    <source>
        <dbReference type="ARBA" id="ARBA00022777"/>
    </source>
</evidence>
<dbReference type="Pfam" id="PF02518">
    <property type="entry name" value="HATPase_c"/>
    <property type="match status" value="1"/>
</dbReference>
<protein>
    <recommendedName>
        <fullName evidence="2">histidine kinase</fullName>
        <ecNumber evidence="2">2.7.13.3</ecNumber>
    </recommendedName>
</protein>
<keyword evidence="5" id="KW-0902">Two-component regulatory system</keyword>
<dbReference type="PANTHER" id="PTHR43711:SF28">
    <property type="entry name" value="SENSOR HISTIDINE KINASE YXDK"/>
    <property type="match status" value="1"/>
</dbReference>
<proteinExistence type="predicted"/>
<feature type="domain" description="Histidine kinase" evidence="6">
    <location>
        <begin position="232"/>
        <end position="445"/>
    </location>
</feature>
<dbReference type="EMBL" id="CP145607">
    <property type="protein sequence ID" value="WWM71425.1"/>
    <property type="molecule type" value="Genomic_DNA"/>
</dbReference>
<evidence type="ECO:0000313" key="8">
    <source>
        <dbReference type="Proteomes" id="UP001382935"/>
    </source>
</evidence>
<dbReference type="InterPro" id="IPR035965">
    <property type="entry name" value="PAS-like_dom_sf"/>
</dbReference>
<keyword evidence="4 7" id="KW-0418">Kinase</keyword>